<keyword evidence="3" id="KW-1185">Reference proteome</keyword>
<dbReference type="Proteomes" id="UP000007015">
    <property type="component" value="Chromosome 2"/>
</dbReference>
<reference evidence="2 3" key="1">
    <citation type="journal article" date="2005" name="PLoS Biol.">
        <title>The genomes of Oryza sativa: a history of duplications.</title>
        <authorList>
            <person name="Yu J."/>
            <person name="Wang J."/>
            <person name="Lin W."/>
            <person name="Li S."/>
            <person name="Li H."/>
            <person name="Zhou J."/>
            <person name="Ni P."/>
            <person name="Dong W."/>
            <person name="Hu S."/>
            <person name="Zeng C."/>
            <person name="Zhang J."/>
            <person name="Zhang Y."/>
            <person name="Li R."/>
            <person name="Xu Z."/>
            <person name="Li S."/>
            <person name="Li X."/>
            <person name="Zheng H."/>
            <person name="Cong L."/>
            <person name="Lin L."/>
            <person name="Yin J."/>
            <person name="Geng J."/>
            <person name="Li G."/>
            <person name="Shi J."/>
            <person name="Liu J."/>
            <person name="Lv H."/>
            <person name="Li J."/>
            <person name="Wang J."/>
            <person name="Deng Y."/>
            <person name="Ran L."/>
            <person name="Shi X."/>
            <person name="Wang X."/>
            <person name="Wu Q."/>
            <person name="Li C."/>
            <person name="Ren X."/>
            <person name="Wang J."/>
            <person name="Wang X."/>
            <person name="Li D."/>
            <person name="Liu D."/>
            <person name="Zhang X."/>
            <person name="Ji Z."/>
            <person name="Zhao W."/>
            <person name="Sun Y."/>
            <person name="Zhang Z."/>
            <person name="Bao J."/>
            <person name="Han Y."/>
            <person name="Dong L."/>
            <person name="Ji J."/>
            <person name="Chen P."/>
            <person name="Wu S."/>
            <person name="Liu J."/>
            <person name="Xiao Y."/>
            <person name="Bu D."/>
            <person name="Tan J."/>
            <person name="Yang L."/>
            <person name="Ye C."/>
            <person name="Zhang J."/>
            <person name="Xu J."/>
            <person name="Zhou Y."/>
            <person name="Yu Y."/>
            <person name="Zhang B."/>
            <person name="Zhuang S."/>
            <person name="Wei H."/>
            <person name="Liu B."/>
            <person name="Lei M."/>
            <person name="Yu H."/>
            <person name="Li Y."/>
            <person name="Xu H."/>
            <person name="Wei S."/>
            <person name="He X."/>
            <person name="Fang L."/>
            <person name="Zhang Z."/>
            <person name="Zhang Y."/>
            <person name="Huang X."/>
            <person name="Su Z."/>
            <person name="Tong W."/>
            <person name="Li J."/>
            <person name="Tong Z."/>
            <person name="Li S."/>
            <person name="Ye J."/>
            <person name="Wang L."/>
            <person name="Fang L."/>
            <person name="Lei T."/>
            <person name="Chen C."/>
            <person name="Chen H."/>
            <person name="Xu Z."/>
            <person name="Li H."/>
            <person name="Huang H."/>
            <person name="Zhang F."/>
            <person name="Xu H."/>
            <person name="Li N."/>
            <person name="Zhao C."/>
            <person name="Li S."/>
            <person name="Dong L."/>
            <person name="Huang Y."/>
            <person name="Li L."/>
            <person name="Xi Y."/>
            <person name="Qi Q."/>
            <person name="Li W."/>
            <person name="Zhang B."/>
            <person name="Hu W."/>
            <person name="Zhang Y."/>
            <person name="Tian X."/>
            <person name="Jiao Y."/>
            <person name="Liang X."/>
            <person name="Jin J."/>
            <person name="Gao L."/>
            <person name="Zheng W."/>
            <person name="Hao B."/>
            <person name="Liu S."/>
            <person name="Wang W."/>
            <person name="Yuan L."/>
            <person name="Cao M."/>
            <person name="McDermott J."/>
            <person name="Samudrala R."/>
            <person name="Wang J."/>
            <person name="Wong G.K."/>
            <person name="Yang H."/>
        </authorList>
    </citation>
    <scope>NUCLEOTIDE SEQUENCE [LARGE SCALE GENOMIC DNA]</scope>
    <source>
        <strain evidence="3">cv. 93-11</strain>
    </source>
</reference>
<gene>
    <name evidence="2" type="ORF">OsI_09299</name>
</gene>
<feature type="region of interest" description="Disordered" evidence="1">
    <location>
        <begin position="1"/>
        <end position="22"/>
    </location>
</feature>
<name>B8AED5_ORYSI</name>
<evidence type="ECO:0000313" key="3">
    <source>
        <dbReference type="Proteomes" id="UP000007015"/>
    </source>
</evidence>
<feature type="compositionally biased region" description="Low complexity" evidence="1">
    <location>
        <begin position="1"/>
        <end position="10"/>
    </location>
</feature>
<feature type="region of interest" description="Disordered" evidence="1">
    <location>
        <begin position="143"/>
        <end position="162"/>
    </location>
</feature>
<feature type="compositionally biased region" description="Acidic residues" evidence="1">
    <location>
        <begin position="11"/>
        <end position="22"/>
    </location>
</feature>
<dbReference type="HOGENOM" id="CLU_1638166_0_0_1"/>
<feature type="region of interest" description="Disordered" evidence="1">
    <location>
        <begin position="46"/>
        <end position="121"/>
    </location>
</feature>
<accession>B8AED5</accession>
<dbReference type="Gramene" id="BGIOSGA009216-TA">
    <property type="protein sequence ID" value="BGIOSGA009216-PA"/>
    <property type="gene ID" value="BGIOSGA009216"/>
</dbReference>
<organism evidence="2 3">
    <name type="scientific">Oryza sativa subsp. indica</name>
    <name type="common">Rice</name>
    <dbReference type="NCBI Taxonomy" id="39946"/>
    <lineage>
        <taxon>Eukaryota</taxon>
        <taxon>Viridiplantae</taxon>
        <taxon>Streptophyta</taxon>
        <taxon>Embryophyta</taxon>
        <taxon>Tracheophyta</taxon>
        <taxon>Spermatophyta</taxon>
        <taxon>Magnoliopsida</taxon>
        <taxon>Liliopsida</taxon>
        <taxon>Poales</taxon>
        <taxon>Poaceae</taxon>
        <taxon>BOP clade</taxon>
        <taxon>Oryzoideae</taxon>
        <taxon>Oryzeae</taxon>
        <taxon>Oryzinae</taxon>
        <taxon>Oryza</taxon>
        <taxon>Oryza sativa</taxon>
    </lineage>
</organism>
<protein>
    <submittedName>
        <fullName evidence="2">Uncharacterized protein</fullName>
    </submittedName>
</protein>
<evidence type="ECO:0000313" key="2">
    <source>
        <dbReference type="EMBL" id="EEC74179.1"/>
    </source>
</evidence>
<sequence>MSSESPHQSSESDDSSSSDYLEELILEEINDPMEAEIEDEIEAQLQAQMQAQQAGHSNRRGGYKRSCRRQMQSLPHHPEAGVMQQVDPPPHGCIASQLQSPCDVAPSRPQQPPPSLFASSAFDPRVPSIHLQFFETLKKSGIQQLDQSARPASSFSSIQAHP</sequence>
<evidence type="ECO:0000256" key="1">
    <source>
        <dbReference type="SAM" id="MobiDB-lite"/>
    </source>
</evidence>
<dbReference type="EMBL" id="CM000127">
    <property type="protein sequence ID" value="EEC74179.1"/>
    <property type="molecule type" value="Genomic_DNA"/>
</dbReference>
<proteinExistence type="predicted"/>
<feature type="compositionally biased region" description="Basic residues" evidence="1">
    <location>
        <begin position="57"/>
        <end position="68"/>
    </location>
</feature>
<dbReference type="AlphaFoldDB" id="B8AED5"/>